<evidence type="ECO:0000313" key="3">
    <source>
        <dbReference type="Proteomes" id="UP000756132"/>
    </source>
</evidence>
<dbReference type="EMBL" id="CP090173">
    <property type="protein sequence ID" value="UJO23824.1"/>
    <property type="molecule type" value="Genomic_DNA"/>
</dbReference>
<dbReference type="OMA" id="TEKEWRY"/>
<protein>
    <submittedName>
        <fullName evidence="2">Uncharacterized protein</fullName>
    </submittedName>
</protein>
<dbReference type="Proteomes" id="UP000756132">
    <property type="component" value="Chromosome 11"/>
</dbReference>
<feature type="compositionally biased region" description="Low complexity" evidence="1">
    <location>
        <begin position="252"/>
        <end position="279"/>
    </location>
</feature>
<feature type="compositionally biased region" description="Polar residues" evidence="1">
    <location>
        <begin position="231"/>
        <end position="251"/>
    </location>
</feature>
<dbReference type="OrthoDB" id="3649537at2759"/>
<reference evidence="2" key="2">
    <citation type="journal article" date="2022" name="Microb. Genom.">
        <title>A chromosome-scale genome assembly of the tomato pathogen Cladosporium fulvum reveals a compartmentalized genome architecture and the presence of a dispensable chromosome.</title>
        <authorList>
            <person name="Zaccaron A.Z."/>
            <person name="Chen L.H."/>
            <person name="Samaras A."/>
            <person name="Stergiopoulos I."/>
        </authorList>
    </citation>
    <scope>NUCLEOTIDE SEQUENCE</scope>
    <source>
        <strain evidence="2">Race5_Kim</strain>
    </source>
</reference>
<sequence>MTSRQVALNFEAYLRRHGRLTHDEELDLMQQGIPLHEHYGLQPEQYLLPPQHFMPCRFIENYDLTVQYGAHSLSSAQHALLTQRAVTGMLPPNAVPTGGYRELQTRPRADSAVASVSRDSKPRVEERSEPASESITRSIELDEAIKNDVPLKRRRKSVELDEDFEDEIPLKRRRKDPAQSTTPKLKVKFKAPPPPPRAQATPAQLITSTPRKRTSTRPKNGDDSDEDYQPPTRSTATTPLPNIYTNASLPYTTSTAPTTAATPTRTPSITSSGRSISPATPRNAPVGTVFKNGTRPIPAEIQNIMAAVREIKIGKDGLPQRTGLRNTLGFTGRDGVLKATSVLWPWYGDTRVFSEQEWKFFASNEEGRRKRNGGR</sequence>
<gene>
    <name evidence="2" type="ORF">CLAFUR5_12933</name>
</gene>
<dbReference type="KEGG" id="ffu:CLAFUR5_12933"/>
<accession>A0A9Q8PK27</accession>
<dbReference type="RefSeq" id="XP_047768190.1">
    <property type="nucleotide sequence ID" value="XM_047912081.1"/>
</dbReference>
<feature type="region of interest" description="Disordered" evidence="1">
    <location>
        <begin position="96"/>
        <end position="139"/>
    </location>
</feature>
<dbReference type="GeneID" id="71992811"/>
<proteinExistence type="predicted"/>
<feature type="region of interest" description="Disordered" evidence="1">
    <location>
        <begin position="169"/>
        <end position="291"/>
    </location>
</feature>
<dbReference type="AlphaFoldDB" id="A0A9Q8PK27"/>
<keyword evidence="3" id="KW-1185">Reference proteome</keyword>
<reference evidence="2" key="1">
    <citation type="submission" date="2021-12" db="EMBL/GenBank/DDBJ databases">
        <authorList>
            <person name="Zaccaron A."/>
            <person name="Stergiopoulos I."/>
        </authorList>
    </citation>
    <scope>NUCLEOTIDE SEQUENCE</scope>
    <source>
        <strain evidence="2">Race5_Kim</strain>
    </source>
</reference>
<feature type="compositionally biased region" description="Low complexity" evidence="1">
    <location>
        <begin position="198"/>
        <end position="209"/>
    </location>
</feature>
<feature type="compositionally biased region" description="Basic and acidic residues" evidence="1">
    <location>
        <begin position="118"/>
        <end position="130"/>
    </location>
</feature>
<name>A0A9Q8PK27_PASFU</name>
<evidence type="ECO:0000256" key="1">
    <source>
        <dbReference type="SAM" id="MobiDB-lite"/>
    </source>
</evidence>
<organism evidence="2 3">
    <name type="scientific">Passalora fulva</name>
    <name type="common">Tomato leaf mold</name>
    <name type="synonym">Cladosporium fulvum</name>
    <dbReference type="NCBI Taxonomy" id="5499"/>
    <lineage>
        <taxon>Eukaryota</taxon>
        <taxon>Fungi</taxon>
        <taxon>Dikarya</taxon>
        <taxon>Ascomycota</taxon>
        <taxon>Pezizomycotina</taxon>
        <taxon>Dothideomycetes</taxon>
        <taxon>Dothideomycetidae</taxon>
        <taxon>Mycosphaerellales</taxon>
        <taxon>Mycosphaerellaceae</taxon>
        <taxon>Fulvia</taxon>
    </lineage>
</organism>
<evidence type="ECO:0000313" key="2">
    <source>
        <dbReference type="EMBL" id="UJO23824.1"/>
    </source>
</evidence>